<dbReference type="AlphaFoldDB" id="A0A370QPL1"/>
<reference evidence="2 3" key="1">
    <citation type="submission" date="2018-07" db="EMBL/GenBank/DDBJ databases">
        <title>Genomic Encyclopedia of Type Strains, Phase IV (KMG-IV): sequencing the most valuable type-strain genomes for metagenomic binning, comparative biology and taxonomic classification.</title>
        <authorList>
            <person name="Goeker M."/>
        </authorList>
    </citation>
    <scope>NUCLEOTIDE SEQUENCE [LARGE SCALE GENOMIC DNA]</scope>
    <source>
        <strain evidence="2 3">DSM 103736</strain>
    </source>
</reference>
<accession>A0A370QPL1</accession>
<comment type="caution">
    <text evidence="2">The sequence shown here is derived from an EMBL/GenBank/DDBJ whole genome shotgun (WGS) entry which is preliminary data.</text>
</comment>
<dbReference type="RefSeq" id="WP_115459052.1">
    <property type="nucleotide sequence ID" value="NZ_QRAP01000006.1"/>
</dbReference>
<evidence type="ECO:0000256" key="1">
    <source>
        <dbReference type="SAM" id="SignalP"/>
    </source>
</evidence>
<organism evidence="2 3">
    <name type="scientific">Enterobacillus tribolii</name>
    <dbReference type="NCBI Taxonomy" id="1487935"/>
    <lineage>
        <taxon>Bacteria</taxon>
        <taxon>Pseudomonadati</taxon>
        <taxon>Pseudomonadota</taxon>
        <taxon>Gammaproteobacteria</taxon>
        <taxon>Enterobacterales</taxon>
        <taxon>Hafniaceae</taxon>
        <taxon>Enterobacillus</taxon>
    </lineage>
</organism>
<protein>
    <submittedName>
        <fullName evidence="2">Uncharacterized protein</fullName>
    </submittedName>
</protein>
<keyword evidence="3" id="KW-1185">Reference proteome</keyword>
<feature type="signal peptide" evidence="1">
    <location>
        <begin position="1"/>
        <end position="18"/>
    </location>
</feature>
<dbReference type="Proteomes" id="UP000254848">
    <property type="component" value="Unassembled WGS sequence"/>
</dbReference>
<dbReference type="OrthoDB" id="6413457at2"/>
<proteinExistence type="predicted"/>
<feature type="chain" id="PRO_5016746895" evidence="1">
    <location>
        <begin position="19"/>
        <end position="141"/>
    </location>
</feature>
<evidence type="ECO:0000313" key="3">
    <source>
        <dbReference type="Proteomes" id="UP000254848"/>
    </source>
</evidence>
<evidence type="ECO:0000313" key="2">
    <source>
        <dbReference type="EMBL" id="RDK89940.1"/>
    </source>
</evidence>
<sequence length="141" mass="15411">MKKSLLALIILLPAAVQAKEMIGPYEAVGYLTCNGMKIQTSTINVDDNMVLQIPDAETQAPAIYLAKRTDDHSEAVKYVRMNYDAATRTFTPDPSGASVNFGIRSGNPGTPGNDLYHLTMNGQEYACSSYTVYNPLSQKKK</sequence>
<gene>
    <name evidence="2" type="ORF">C8D90_106146</name>
</gene>
<dbReference type="EMBL" id="QRAP01000006">
    <property type="protein sequence ID" value="RDK89940.1"/>
    <property type="molecule type" value="Genomic_DNA"/>
</dbReference>
<keyword evidence="1" id="KW-0732">Signal</keyword>
<name>A0A370QPL1_9GAMM</name>